<feature type="binding site" evidence="18">
    <location>
        <position position="621"/>
    </location>
    <ligand>
        <name>ATP</name>
        <dbReference type="ChEBI" id="CHEBI:30616"/>
    </ligand>
</feature>
<dbReference type="SMART" id="SM00220">
    <property type="entry name" value="S_TKc"/>
    <property type="match status" value="1"/>
</dbReference>
<dbReference type="InterPro" id="IPR032872">
    <property type="entry name" value="WAK_assoc_C"/>
</dbReference>
<dbReference type="InterPro" id="IPR017441">
    <property type="entry name" value="Protein_kinase_ATP_BS"/>
</dbReference>
<keyword evidence="8 20" id="KW-0732">Signal</keyword>
<feature type="domain" description="Protein kinase" evidence="21">
    <location>
        <begin position="593"/>
        <end position="868"/>
    </location>
</feature>
<dbReference type="EMBL" id="AWUE01013174">
    <property type="protein sequence ID" value="OMP07542.1"/>
    <property type="molecule type" value="Genomic_DNA"/>
</dbReference>
<keyword evidence="3" id="KW-1003">Cell membrane</keyword>
<dbReference type="AlphaFoldDB" id="A0A1R3KKC9"/>
<proteinExistence type="predicted"/>
<name>A0A1R3KKC9_9ROSI</name>
<dbReference type="EC" id="2.7.11.1" evidence="2"/>
<keyword evidence="5" id="KW-0597">Phosphoprotein</keyword>
<keyword evidence="9 18" id="KW-0547">Nucleotide-binding</keyword>
<dbReference type="FunFam" id="3.30.200.20:FF:000214">
    <property type="entry name" value="WAK1-OsWAK receptor-like cytoplasmic kinase (OsWAK-RLCK)"/>
    <property type="match status" value="1"/>
</dbReference>
<evidence type="ECO:0000313" key="22">
    <source>
        <dbReference type="EMBL" id="OMP07542.1"/>
    </source>
</evidence>
<dbReference type="PANTHER" id="PTHR46008:SF20">
    <property type="entry name" value="PROTEIN KINASE DOMAIN-CONTAINING PROTEIN"/>
    <property type="match status" value="1"/>
</dbReference>
<dbReference type="Pfam" id="PF14380">
    <property type="entry name" value="WAK_assoc"/>
    <property type="match status" value="2"/>
</dbReference>
<dbReference type="Pfam" id="PF13947">
    <property type="entry name" value="GUB_WAK_bind"/>
    <property type="match status" value="2"/>
</dbReference>
<evidence type="ECO:0000256" key="10">
    <source>
        <dbReference type="ARBA" id="ARBA00022777"/>
    </source>
</evidence>
<evidence type="ECO:0000256" key="5">
    <source>
        <dbReference type="ARBA" id="ARBA00022553"/>
    </source>
</evidence>
<dbReference type="Pfam" id="PF07714">
    <property type="entry name" value="PK_Tyr_Ser-Thr"/>
    <property type="match status" value="1"/>
</dbReference>
<feature type="transmembrane region" description="Helical" evidence="19">
    <location>
        <begin position="521"/>
        <end position="542"/>
    </location>
</feature>
<dbReference type="GO" id="GO:0004674">
    <property type="term" value="F:protein serine/threonine kinase activity"/>
    <property type="evidence" value="ECO:0007669"/>
    <property type="project" value="UniProtKB-KW"/>
</dbReference>
<dbReference type="GO" id="GO:0030247">
    <property type="term" value="F:polysaccharide binding"/>
    <property type="evidence" value="ECO:0007669"/>
    <property type="project" value="InterPro"/>
</dbReference>
<evidence type="ECO:0000256" key="11">
    <source>
        <dbReference type="ARBA" id="ARBA00022840"/>
    </source>
</evidence>
<keyword evidence="13 19" id="KW-0472">Membrane</keyword>
<evidence type="ECO:0000256" key="4">
    <source>
        <dbReference type="ARBA" id="ARBA00022527"/>
    </source>
</evidence>
<evidence type="ECO:0000256" key="16">
    <source>
        <dbReference type="ARBA" id="ARBA00047899"/>
    </source>
</evidence>
<evidence type="ECO:0000259" key="21">
    <source>
        <dbReference type="PROSITE" id="PS50011"/>
    </source>
</evidence>
<dbReference type="InterPro" id="IPR001245">
    <property type="entry name" value="Ser-Thr/Tyr_kinase_cat_dom"/>
</dbReference>
<keyword evidence="23" id="KW-1185">Reference proteome</keyword>
<evidence type="ECO:0000256" key="6">
    <source>
        <dbReference type="ARBA" id="ARBA00022679"/>
    </source>
</evidence>
<comment type="catalytic activity">
    <reaction evidence="16">
        <text>L-threonyl-[protein] + ATP = O-phospho-L-threonyl-[protein] + ADP + H(+)</text>
        <dbReference type="Rhea" id="RHEA:46608"/>
        <dbReference type="Rhea" id="RHEA-COMP:11060"/>
        <dbReference type="Rhea" id="RHEA-COMP:11605"/>
        <dbReference type="ChEBI" id="CHEBI:15378"/>
        <dbReference type="ChEBI" id="CHEBI:30013"/>
        <dbReference type="ChEBI" id="CHEBI:30616"/>
        <dbReference type="ChEBI" id="CHEBI:61977"/>
        <dbReference type="ChEBI" id="CHEBI:456216"/>
        <dbReference type="EC" id="2.7.11.1"/>
    </reaction>
</comment>
<dbReference type="FunFam" id="1.10.510.10:FF:000161">
    <property type="entry name" value="Wall-associated receptor kinase-like 20"/>
    <property type="match status" value="1"/>
</dbReference>
<feature type="chain" id="PRO_5012458502" description="non-specific serine/threonine protein kinase" evidence="20">
    <location>
        <begin position="24"/>
        <end position="919"/>
    </location>
</feature>
<dbReference type="GO" id="GO:0005886">
    <property type="term" value="C:plasma membrane"/>
    <property type="evidence" value="ECO:0007669"/>
    <property type="project" value="UniProtKB-SubCell"/>
</dbReference>
<evidence type="ECO:0000256" key="19">
    <source>
        <dbReference type="SAM" id="Phobius"/>
    </source>
</evidence>
<dbReference type="Proteomes" id="UP000187203">
    <property type="component" value="Unassembled WGS sequence"/>
</dbReference>
<gene>
    <name evidence="22" type="ORF">COLO4_07249</name>
</gene>
<dbReference type="InterPro" id="IPR000719">
    <property type="entry name" value="Prot_kinase_dom"/>
</dbReference>
<dbReference type="GO" id="GO:0005524">
    <property type="term" value="F:ATP binding"/>
    <property type="evidence" value="ECO:0007669"/>
    <property type="project" value="UniProtKB-UniRule"/>
</dbReference>
<sequence length="919" mass="103523">MDAFFFFLSPSFFSLFFLLVASAEDDVHFASCAPFDCGNLKNISYPFWTDHHGRPAYCGFDYEGYKLKYCMENQFPVLTISSQEFRLLHLNQSRGLMTIQRLEFGENTTCPQEIFMDNKLNYPDTSVNIALSRGCRSLSANYSLKCKWLGTELIPLFFNKNDENQVGCVKQVEVPVEKKALDELMLGNFTLNQTLVQPFDMKYFAYDDYCRRCKQSGGRCGSDAIQPPVFVCYCPDHPHSITCKHATETLAAVSHFEACMPRSCGNGPNISYPFWISEEQESFCGYPNLKITCKQENPVLTISEYSFIIKDIFYNNNSFLVVNASVDEDDCPTPRQNVSLDGTPFSLSSDNVDLSFFYDCEEQPDDYHTYPVSCASNDSFHSFAVFHMEALENRNYSVESCQSFVNAPVYIDDDVHMATLLDMNYTEVLRMGFVLNWAAHNCSNCWASGGRCGLSDSYEFVCFCSDGSHTKNCNAFLINFSLEPNNYSNFFRTLLIVVHVDAVGLIFAAKNGINLGAKLGIGFGAGFGGILLSCIAFCFWLRRRREKAFTKSSYVTSKSSSTLSFMMDPEKGDSFAGIHVFTYNELEEATHSFDSSKELGDGGFGTVYYGKLRDGRAVAVKRLYENNYKRVEQFMNEVEILTRLRHKNLVSLYGCTSRHSRELLLVYEYVPNGTVADHLHGQHAKPGAVPWCIRLQIAIETAEALRYLHASDTIHRDVKTNNILLDSNFCVKVADFGLSRLFPTDVTHVSTAPQGTPGYVDPEYHQCYQLTDKSDVFSFGVVLIELISSKPAVDITRHRHEINLSNMAINKIQNQALHELVDPSLGFESDYKVRKMITGVAEVAFQCLQNEKDMRPTMAEVLEALMGIQNEDHNKSKAEEMDISADEVVLLKSGALTNSPDSVMVKWVSNNSTIPSMSN</sequence>
<dbReference type="PROSITE" id="PS50011">
    <property type="entry name" value="PROTEIN_KINASE_DOM"/>
    <property type="match status" value="1"/>
</dbReference>
<dbReference type="STRING" id="93759.A0A1R3KKC9"/>
<keyword evidence="4" id="KW-0723">Serine/threonine-protein kinase</keyword>
<comment type="caution">
    <text evidence="22">The sequence shown here is derived from an EMBL/GenBank/DDBJ whole genome shotgun (WGS) entry which is preliminary data.</text>
</comment>
<evidence type="ECO:0000256" key="14">
    <source>
        <dbReference type="ARBA" id="ARBA00023170"/>
    </source>
</evidence>
<evidence type="ECO:0000256" key="9">
    <source>
        <dbReference type="ARBA" id="ARBA00022741"/>
    </source>
</evidence>
<reference evidence="23" key="1">
    <citation type="submission" date="2013-09" db="EMBL/GenBank/DDBJ databases">
        <title>Corchorus olitorius genome sequencing.</title>
        <authorList>
            <person name="Alam M."/>
            <person name="Haque M.S."/>
            <person name="Islam M.S."/>
            <person name="Emdad E.M."/>
            <person name="Islam M.M."/>
            <person name="Ahmed B."/>
            <person name="Halim A."/>
            <person name="Hossen Q.M.M."/>
            <person name="Hossain M.Z."/>
            <person name="Ahmed R."/>
            <person name="Khan M.M."/>
            <person name="Islam R."/>
            <person name="Rashid M.M."/>
            <person name="Khan S.A."/>
            <person name="Rahman M.S."/>
            <person name="Alam M."/>
            <person name="Yahiya A.S."/>
            <person name="Khan M.S."/>
            <person name="Azam M.S."/>
            <person name="Haque T."/>
            <person name="Lashkar M.Z.H."/>
            <person name="Akhand A.I."/>
            <person name="Morshed G."/>
            <person name="Roy S."/>
            <person name="Uddin K.S."/>
            <person name="Rabeya T."/>
            <person name="Hossain A.S."/>
            <person name="Chowdhury A."/>
            <person name="Snigdha A.R."/>
            <person name="Mortoza M.S."/>
            <person name="Matin S.A."/>
            <person name="Hoque S.M.E."/>
            <person name="Islam M.K."/>
            <person name="Roy D.K."/>
            <person name="Haider R."/>
            <person name="Moosa M.M."/>
            <person name="Elias S.M."/>
            <person name="Hasan A.M."/>
            <person name="Jahan S."/>
            <person name="Shafiuddin M."/>
            <person name="Mahmood N."/>
            <person name="Shommy N.S."/>
        </authorList>
    </citation>
    <scope>NUCLEOTIDE SEQUENCE [LARGE SCALE GENOMIC DNA]</scope>
    <source>
        <strain evidence="23">cv. O-4</strain>
    </source>
</reference>
<keyword evidence="15" id="KW-0325">Glycoprotein</keyword>
<evidence type="ECO:0000256" key="18">
    <source>
        <dbReference type="PROSITE-ProRule" id="PRU10141"/>
    </source>
</evidence>
<dbReference type="Gene3D" id="3.30.200.20">
    <property type="entry name" value="Phosphorylase Kinase, domain 1"/>
    <property type="match status" value="1"/>
</dbReference>
<keyword evidence="14" id="KW-0675">Receptor</keyword>
<evidence type="ECO:0000256" key="1">
    <source>
        <dbReference type="ARBA" id="ARBA00004251"/>
    </source>
</evidence>
<dbReference type="InterPro" id="IPR011009">
    <property type="entry name" value="Kinase-like_dom_sf"/>
</dbReference>
<comment type="catalytic activity">
    <reaction evidence="17">
        <text>L-seryl-[protein] + ATP = O-phospho-L-seryl-[protein] + ADP + H(+)</text>
        <dbReference type="Rhea" id="RHEA:17989"/>
        <dbReference type="Rhea" id="RHEA-COMP:9863"/>
        <dbReference type="Rhea" id="RHEA-COMP:11604"/>
        <dbReference type="ChEBI" id="CHEBI:15378"/>
        <dbReference type="ChEBI" id="CHEBI:29999"/>
        <dbReference type="ChEBI" id="CHEBI:30616"/>
        <dbReference type="ChEBI" id="CHEBI:83421"/>
        <dbReference type="ChEBI" id="CHEBI:456216"/>
        <dbReference type="EC" id="2.7.11.1"/>
    </reaction>
</comment>
<evidence type="ECO:0000256" key="13">
    <source>
        <dbReference type="ARBA" id="ARBA00023136"/>
    </source>
</evidence>
<evidence type="ECO:0000256" key="15">
    <source>
        <dbReference type="ARBA" id="ARBA00023180"/>
    </source>
</evidence>
<evidence type="ECO:0000256" key="8">
    <source>
        <dbReference type="ARBA" id="ARBA00022729"/>
    </source>
</evidence>
<keyword evidence="12 19" id="KW-1133">Transmembrane helix</keyword>
<comment type="subcellular location">
    <subcellularLocation>
        <location evidence="1">Cell membrane</location>
        <topology evidence="1">Single-pass type I membrane protein</topology>
    </subcellularLocation>
</comment>
<evidence type="ECO:0000256" key="17">
    <source>
        <dbReference type="ARBA" id="ARBA00048679"/>
    </source>
</evidence>
<evidence type="ECO:0000313" key="23">
    <source>
        <dbReference type="Proteomes" id="UP000187203"/>
    </source>
</evidence>
<keyword evidence="6" id="KW-0808">Transferase</keyword>
<feature type="signal peptide" evidence="20">
    <location>
        <begin position="1"/>
        <end position="23"/>
    </location>
</feature>
<evidence type="ECO:0000256" key="7">
    <source>
        <dbReference type="ARBA" id="ARBA00022692"/>
    </source>
</evidence>
<evidence type="ECO:0000256" key="20">
    <source>
        <dbReference type="SAM" id="SignalP"/>
    </source>
</evidence>
<dbReference type="Gene3D" id="1.10.510.10">
    <property type="entry name" value="Transferase(Phosphotransferase) domain 1"/>
    <property type="match status" value="1"/>
</dbReference>
<evidence type="ECO:0000256" key="3">
    <source>
        <dbReference type="ARBA" id="ARBA00022475"/>
    </source>
</evidence>
<dbReference type="OrthoDB" id="4062651at2759"/>
<dbReference type="PANTHER" id="PTHR46008">
    <property type="entry name" value="LEAF RUST 10 DISEASE-RESISTANCE LOCUS RECEPTOR-LIKE PROTEIN KINASE-LIKE 1.4"/>
    <property type="match status" value="1"/>
</dbReference>
<dbReference type="SUPFAM" id="SSF56112">
    <property type="entry name" value="Protein kinase-like (PK-like)"/>
    <property type="match status" value="1"/>
</dbReference>
<organism evidence="22 23">
    <name type="scientific">Corchorus olitorius</name>
    <dbReference type="NCBI Taxonomy" id="93759"/>
    <lineage>
        <taxon>Eukaryota</taxon>
        <taxon>Viridiplantae</taxon>
        <taxon>Streptophyta</taxon>
        <taxon>Embryophyta</taxon>
        <taxon>Tracheophyta</taxon>
        <taxon>Spermatophyta</taxon>
        <taxon>Magnoliopsida</taxon>
        <taxon>eudicotyledons</taxon>
        <taxon>Gunneridae</taxon>
        <taxon>Pentapetalae</taxon>
        <taxon>rosids</taxon>
        <taxon>malvids</taxon>
        <taxon>Malvales</taxon>
        <taxon>Malvaceae</taxon>
        <taxon>Grewioideae</taxon>
        <taxon>Apeibeae</taxon>
        <taxon>Corchorus</taxon>
    </lineage>
</organism>
<keyword evidence="11 18" id="KW-0067">ATP-binding</keyword>
<dbReference type="InterPro" id="IPR025287">
    <property type="entry name" value="WAK_GUB"/>
</dbReference>
<accession>A0A1R3KKC9</accession>
<keyword evidence="7 19" id="KW-0812">Transmembrane</keyword>
<keyword evidence="10" id="KW-0418">Kinase</keyword>
<protein>
    <recommendedName>
        <fullName evidence="2">non-specific serine/threonine protein kinase</fullName>
        <ecNumber evidence="2">2.7.11.1</ecNumber>
    </recommendedName>
</protein>
<evidence type="ECO:0000256" key="2">
    <source>
        <dbReference type="ARBA" id="ARBA00012513"/>
    </source>
</evidence>
<dbReference type="PROSITE" id="PS00107">
    <property type="entry name" value="PROTEIN_KINASE_ATP"/>
    <property type="match status" value="1"/>
</dbReference>
<evidence type="ECO:0000256" key="12">
    <source>
        <dbReference type="ARBA" id="ARBA00022989"/>
    </source>
</evidence>